<keyword evidence="2" id="KW-1185">Reference proteome</keyword>
<proteinExistence type="predicted"/>
<gene>
    <name evidence="1" type="ORF">ACIQFM_33525</name>
</gene>
<accession>A0ABW8HM52</accession>
<evidence type="ECO:0008006" key="3">
    <source>
        <dbReference type="Google" id="ProtNLM"/>
    </source>
</evidence>
<organism evidence="1 2">
    <name type="scientific">Streptomyces ardesiacus</name>
    <dbReference type="NCBI Taxonomy" id="285564"/>
    <lineage>
        <taxon>Bacteria</taxon>
        <taxon>Bacillati</taxon>
        <taxon>Actinomycetota</taxon>
        <taxon>Actinomycetes</taxon>
        <taxon>Kitasatosporales</taxon>
        <taxon>Streptomycetaceae</taxon>
        <taxon>Streptomyces</taxon>
    </lineage>
</organism>
<reference evidence="1 2" key="1">
    <citation type="submission" date="2024-10" db="EMBL/GenBank/DDBJ databases">
        <title>The Natural Products Discovery Center: Release of the First 8490 Sequenced Strains for Exploring Actinobacteria Biosynthetic Diversity.</title>
        <authorList>
            <person name="Kalkreuter E."/>
            <person name="Kautsar S.A."/>
            <person name="Yang D."/>
            <person name="Bader C.D."/>
            <person name="Teijaro C.N."/>
            <person name="Fluegel L."/>
            <person name="Davis C.M."/>
            <person name="Simpson J.R."/>
            <person name="Lauterbach L."/>
            <person name="Steele A.D."/>
            <person name="Gui C."/>
            <person name="Meng S."/>
            <person name="Li G."/>
            <person name="Viehrig K."/>
            <person name="Ye F."/>
            <person name="Su P."/>
            <person name="Kiefer A.F."/>
            <person name="Nichols A."/>
            <person name="Cepeda A.J."/>
            <person name="Yan W."/>
            <person name="Fan B."/>
            <person name="Jiang Y."/>
            <person name="Adhikari A."/>
            <person name="Zheng C.-J."/>
            <person name="Schuster L."/>
            <person name="Cowan T.M."/>
            <person name="Smanski M.J."/>
            <person name="Chevrette M.G."/>
            <person name="De Carvalho L.P.S."/>
            <person name="Shen B."/>
        </authorList>
    </citation>
    <scope>NUCLEOTIDE SEQUENCE [LARGE SCALE GENOMIC DNA]</scope>
    <source>
        <strain evidence="1 2">NPDC093086</strain>
    </source>
</reference>
<comment type="caution">
    <text evidence="1">The sequence shown here is derived from an EMBL/GenBank/DDBJ whole genome shotgun (WGS) entry which is preliminary data.</text>
</comment>
<dbReference type="RefSeq" id="WP_350891955.1">
    <property type="nucleotide sequence ID" value="NZ_JBEOTR010000027.1"/>
</dbReference>
<dbReference type="Proteomes" id="UP001617907">
    <property type="component" value="Unassembled WGS sequence"/>
</dbReference>
<sequence length="51" mass="5570">MSTAAPAHTCTVVEGSLRMNLRESGRAAADTIAERLASPQDIRGRHHRQGW</sequence>
<evidence type="ECO:0000313" key="1">
    <source>
        <dbReference type="EMBL" id="MFJ6041160.1"/>
    </source>
</evidence>
<dbReference type="EMBL" id="JBIVPC010000023">
    <property type="protein sequence ID" value="MFJ6041160.1"/>
    <property type="molecule type" value="Genomic_DNA"/>
</dbReference>
<evidence type="ECO:0000313" key="2">
    <source>
        <dbReference type="Proteomes" id="UP001617907"/>
    </source>
</evidence>
<name>A0ABW8HM52_9ACTN</name>
<protein>
    <recommendedName>
        <fullName evidence="3">FXSXX-COOH protein</fullName>
    </recommendedName>
</protein>